<evidence type="ECO:0000313" key="2">
    <source>
        <dbReference type="WBParaSite" id="TREG1_103980.1"/>
    </source>
</evidence>
<evidence type="ECO:0000313" key="1">
    <source>
        <dbReference type="Proteomes" id="UP000050795"/>
    </source>
</evidence>
<dbReference type="AlphaFoldDB" id="A0AA85ILY6"/>
<name>A0AA85ILY6_TRIRE</name>
<sequence>MRKRSKYLTVEKKKVFICLPYKGETVSQKIEKRMKGAMKICFPAANQVTLYSTTCSISQSKLDKYPGDVTSNCVYKFTCICGSKYIGRTERRASIWLSEHILRNLRLKGSRYLQSAITRHLVDTGHFVEISKSFKILDIQRTVNLLRFVEASAIKRHRPNLCTQKESVVNLSLPW</sequence>
<accession>A0AA85ILY6</accession>
<dbReference type="WBParaSite" id="TREG1_103980.1">
    <property type="protein sequence ID" value="TREG1_103980.1"/>
    <property type="gene ID" value="TREG1_103980"/>
</dbReference>
<keyword evidence="1" id="KW-1185">Reference proteome</keyword>
<protein>
    <submittedName>
        <fullName evidence="2">Uncharacterized protein</fullName>
    </submittedName>
</protein>
<dbReference type="Proteomes" id="UP000050795">
    <property type="component" value="Unassembled WGS sequence"/>
</dbReference>
<reference evidence="1" key="1">
    <citation type="submission" date="2022-06" db="EMBL/GenBank/DDBJ databases">
        <authorList>
            <person name="Berger JAMES D."/>
            <person name="Berger JAMES D."/>
        </authorList>
    </citation>
    <scope>NUCLEOTIDE SEQUENCE [LARGE SCALE GENOMIC DNA]</scope>
</reference>
<reference evidence="2" key="2">
    <citation type="submission" date="2023-11" db="UniProtKB">
        <authorList>
            <consortium name="WormBaseParasite"/>
        </authorList>
    </citation>
    <scope>IDENTIFICATION</scope>
</reference>
<organism evidence="1 2">
    <name type="scientific">Trichobilharzia regenti</name>
    <name type="common">Nasal bird schistosome</name>
    <dbReference type="NCBI Taxonomy" id="157069"/>
    <lineage>
        <taxon>Eukaryota</taxon>
        <taxon>Metazoa</taxon>
        <taxon>Spiralia</taxon>
        <taxon>Lophotrochozoa</taxon>
        <taxon>Platyhelminthes</taxon>
        <taxon>Trematoda</taxon>
        <taxon>Digenea</taxon>
        <taxon>Strigeidida</taxon>
        <taxon>Schistosomatoidea</taxon>
        <taxon>Schistosomatidae</taxon>
        <taxon>Trichobilharzia</taxon>
    </lineage>
</organism>
<proteinExistence type="predicted"/>